<keyword evidence="8" id="KW-0812">Transmembrane</keyword>
<keyword evidence="12" id="KW-0067">ATP-binding</keyword>
<dbReference type="CDD" id="cd00082">
    <property type="entry name" value="HisKA"/>
    <property type="match status" value="1"/>
</dbReference>
<evidence type="ECO:0000259" key="11">
    <source>
        <dbReference type="PROSITE" id="PS50885"/>
    </source>
</evidence>
<dbReference type="InterPro" id="IPR003661">
    <property type="entry name" value="HisK_dim/P_dom"/>
</dbReference>
<dbReference type="Gene3D" id="6.10.340.10">
    <property type="match status" value="1"/>
</dbReference>
<dbReference type="InterPro" id="IPR011006">
    <property type="entry name" value="CheY-like_superfamily"/>
</dbReference>
<dbReference type="EMBL" id="JBBUTG010000001">
    <property type="protein sequence ID" value="MEK8029291.1"/>
    <property type="molecule type" value="Genomic_DNA"/>
</dbReference>
<feature type="transmembrane region" description="Helical" evidence="8">
    <location>
        <begin position="12"/>
        <end position="33"/>
    </location>
</feature>
<reference evidence="12 13" key="1">
    <citation type="submission" date="2024-04" db="EMBL/GenBank/DDBJ databases">
        <title>Novel species of the genus Ideonella isolated from streams.</title>
        <authorList>
            <person name="Lu H."/>
        </authorList>
    </citation>
    <scope>NUCLEOTIDE SEQUENCE [LARGE SCALE GENOMIC DNA]</scope>
    <source>
        <strain evidence="12 13">DXS29W</strain>
    </source>
</reference>
<dbReference type="PRINTS" id="PR00344">
    <property type="entry name" value="BCTRLSENSOR"/>
</dbReference>
<dbReference type="EC" id="2.7.13.3" evidence="3"/>
<evidence type="ECO:0000256" key="6">
    <source>
        <dbReference type="ARBA" id="ARBA00022777"/>
    </source>
</evidence>
<dbReference type="RefSeq" id="WP_341423634.1">
    <property type="nucleotide sequence ID" value="NZ_JBBUTG010000001.1"/>
</dbReference>
<dbReference type="InterPro" id="IPR003660">
    <property type="entry name" value="HAMP_dom"/>
</dbReference>
<dbReference type="InterPro" id="IPR036097">
    <property type="entry name" value="HisK_dim/P_sf"/>
</dbReference>
<keyword evidence="12" id="KW-0547">Nucleotide-binding</keyword>
<dbReference type="GO" id="GO:0005524">
    <property type="term" value="F:ATP binding"/>
    <property type="evidence" value="ECO:0007669"/>
    <property type="project" value="UniProtKB-KW"/>
</dbReference>
<comment type="caution">
    <text evidence="12">The sequence shown here is derived from an EMBL/GenBank/DDBJ whole genome shotgun (WGS) entry which is preliminary data.</text>
</comment>
<evidence type="ECO:0000313" key="12">
    <source>
        <dbReference type="EMBL" id="MEK8029291.1"/>
    </source>
</evidence>
<dbReference type="InterPro" id="IPR003594">
    <property type="entry name" value="HATPase_dom"/>
</dbReference>
<feature type="domain" description="Response regulatory" evidence="10">
    <location>
        <begin position="627"/>
        <end position="744"/>
    </location>
</feature>
<dbReference type="Gene3D" id="3.30.565.10">
    <property type="entry name" value="Histidine kinase-like ATPase, C-terminal domain"/>
    <property type="match status" value="1"/>
</dbReference>
<comment type="subcellular location">
    <subcellularLocation>
        <location evidence="2">Membrane</location>
    </subcellularLocation>
</comment>
<evidence type="ECO:0000256" key="3">
    <source>
        <dbReference type="ARBA" id="ARBA00012438"/>
    </source>
</evidence>
<dbReference type="SMART" id="SM00388">
    <property type="entry name" value="HisKA"/>
    <property type="match status" value="1"/>
</dbReference>
<dbReference type="InterPro" id="IPR000014">
    <property type="entry name" value="PAS"/>
</dbReference>
<dbReference type="PROSITE" id="PS50109">
    <property type="entry name" value="HIS_KIN"/>
    <property type="match status" value="1"/>
</dbReference>
<proteinExistence type="predicted"/>
<keyword evidence="5" id="KW-0808">Transferase</keyword>
<dbReference type="Gene3D" id="3.40.50.2300">
    <property type="match status" value="1"/>
</dbReference>
<evidence type="ECO:0000313" key="13">
    <source>
        <dbReference type="Proteomes" id="UP001371218"/>
    </source>
</evidence>
<organism evidence="12 13">
    <name type="scientific">Ideonella lacteola</name>
    <dbReference type="NCBI Taxonomy" id="2984193"/>
    <lineage>
        <taxon>Bacteria</taxon>
        <taxon>Pseudomonadati</taxon>
        <taxon>Pseudomonadota</taxon>
        <taxon>Betaproteobacteria</taxon>
        <taxon>Burkholderiales</taxon>
        <taxon>Sphaerotilaceae</taxon>
        <taxon>Ideonella</taxon>
    </lineage>
</organism>
<dbReference type="Proteomes" id="UP001371218">
    <property type="component" value="Unassembled WGS sequence"/>
</dbReference>
<dbReference type="InterPro" id="IPR013767">
    <property type="entry name" value="PAS_fold"/>
</dbReference>
<dbReference type="Pfam" id="PF00512">
    <property type="entry name" value="HisKA"/>
    <property type="match status" value="1"/>
</dbReference>
<evidence type="ECO:0000256" key="5">
    <source>
        <dbReference type="ARBA" id="ARBA00022679"/>
    </source>
</evidence>
<feature type="domain" description="HAMP" evidence="11">
    <location>
        <begin position="170"/>
        <end position="221"/>
    </location>
</feature>
<dbReference type="Pfam" id="PF02518">
    <property type="entry name" value="HATPase_c"/>
    <property type="match status" value="1"/>
</dbReference>
<evidence type="ECO:0000259" key="9">
    <source>
        <dbReference type="PROSITE" id="PS50109"/>
    </source>
</evidence>
<dbReference type="SUPFAM" id="SSF55785">
    <property type="entry name" value="PYP-like sensor domain (PAS domain)"/>
    <property type="match status" value="1"/>
</dbReference>
<keyword evidence="4 7" id="KW-0597">Phosphoprotein</keyword>
<dbReference type="PANTHER" id="PTHR43047">
    <property type="entry name" value="TWO-COMPONENT HISTIDINE PROTEIN KINASE"/>
    <property type="match status" value="1"/>
</dbReference>
<dbReference type="Gene3D" id="1.10.287.130">
    <property type="match status" value="1"/>
</dbReference>
<evidence type="ECO:0000256" key="7">
    <source>
        <dbReference type="PROSITE-ProRule" id="PRU00169"/>
    </source>
</evidence>
<dbReference type="InterPro" id="IPR001789">
    <property type="entry name" value="Sig_transdc_resp-reg_receiver"/>
</dbReference>
<dbReference type="CDD" id="cd00130">
    <property type="entry name" value="PAS"/>
    <property type="match status" value="1"/>
</dbReference>
<protein>
    <recommendedName>
        <fullName evidence="3">histidine kinase</fullName>
        <ecNumber evidence="3">2.7.13.3</ecNumber>
    </recommendedName>
</protein>
<evidence type="ECO:0000256" key="4">
    <source>
        <dbReference type="ARBA" id="ARBA00022553"/>
    </source>
</evidence>
<dbReference type="SUPFAM" id="SSF55874">
    <property type="entry name" value="ATPase domain of HSP90 chaperone/DNA topoisomerase II/histidine kinase"/>
    <property type="match status" value="1"/>
</dbReference>
<dbReference type="Gene3D" id="3.30.450.20">
    <property type="entry name" value="PAS domain"/>
    <property type="match status" value="1"/>
</dbReference>
<accession>A0ABU9BH61</accession>
<dbReference type="SMART" id="SM00448">
    <property type="entry name" value="REC"/>
    <property type="match status" value="1"/>
</dbReference>
<keyword evidence="13" id="KW-1185">Reference proteome</keyword>
<feature type="modified residue" description="4-aspartylphosphate" evidence="7">
    <location>
        <position position="677"/>
    </location>
</feature>
<keyword evidence="6" id="KW-0418">Kinase</keyword>
<dbReference type="SUPFAM" id="SSF52172">
    <property type="entry name" value="CheY-like"/>
    <property type="match status" value="1"/>
</dbReference>
<dbReference type="InterPro" id="IPR005467">
    <property type="entry name" value="His_kinase_dom"/>
</dbReference>
<keyword evidence="8" id="KW-1133">Transmembrane helix</keyword>
<keyword evidence="8" id="KW-0472">Membrane</keyword>
<dbReference type="SUPFAM" id="SSF47384">
    <property type="entry name" value="Homodimeric domain of signal transducing histidine kinase"/>
    <property type="match status" value="1"/>
</dbReference>
<name>A0ABU9BH61_9BURK</name>
<dbReference type="Pfam" id="PF00989">
    <property type="entry name" value="PAS"/>
    <property type="match status" value="1"/>
</dbReference>
<feature type="domain" description="Histidine kinase" evidence="9">
    <location>
        <begin position="383"/>
        <end position="603"/>
    </location>
</feature>
<dbReference type="InterPro" id="IPR035965">
    <property type="entry name" value="PAS-like_dom_sf"/>
</dbReference>
<evidence type="ECO:0000256" key="8">
    <source>
        <dbReference type="SAM" id="Phobius"/>
    </source>
</evidence>
<evidence type="ECO:0000256" key="1">
    <source>
        <dbReference type="ARBA" id="ARBA00000085"/>
    </source>
</evidence>
<evidence type="ECO:0000256" key="2">
    <source>
        <dbReference type="ARBA" id="ARBA00004370"/>
    </source>
</evidence>
<evidence type="ECO:0000259" key="10">
    <source>
        <dbReference type="PROSITE" id="PS50110"/>
    </source>
</evidence>
<dbReference type="InterPro" id="IPR004358">
    <property type="entry name" value="Sig_transdc_His_kin-like_C"/>
</dbReference>
<dbReference type="InterPro" id="IPR036890">
    <property type="entry name" value="HATPase_C_sf"/>
</dbReference>
<dbReference type="PROSITE" id="PS50885">
    <property type="entry name" value="HAMP"/>
    <property type="match status" value="1"/>
</dbReference>
<sequence length="758" mass="81904">MLRINSSLVTRMLVSVAAFAVLVFVLAGGIELWRERGELTRSAHVRADSALALSSPPIALALWNYDLATLDLLARNLVRDGAIVRVQVLADDGKALVDVSRPGFQPAPGSEPEDMPLKVAARPMPIGTLRISESFAEIDAQIEHRAMQRLPWELLKVVAIALGLLWVMHRLVIRRLLALVHDLRDLKTDDPTARLPVQGSPDGSGDEIVVLSQALNRFLDARAVETGRRESAEQQLREGLTERSAILGSLRDGLLALDGAMSVRYANDAAARLLGQAPDGLSRRGTLAGIALVETLNGDIELAEWLSQRMRRREARTDRLTLKPASAPPFEAQAQITPVSGAREVVWIVVVSDISDALRTRAAEQARAAAEAASLAKTEFLSRMSHELRTPLNAIVGFAQSLAQDPAVQNDPKRREGVALIERAGWHLTGMISDVLDLSRIESGRLRLALGPVDLAPLARDAMAFVAADAEHEQVRCSMEIADTARWVHADPVRVEQVLVNLLSNAVKYNRPGGKVSLRAQPGTTPDTVQIIVRDTGLGMTSTQLDGLYQSFNRLGRESSGKPGAGIGLVVTRTLVSLMQGHMNVRSRPGVGSEFIVILPMSQPPSEVLEHAAEYYDAEPAEGRQRRLLYIEDDSVNALVMAALVGRRPDLKLDVCGTLAEGLASIRSKAPDLLLLDMQLPDGRGLDLLATLAADPRLRRLPVVMVSADAMDETVNAALAAGARAYVTKPLAFDEVLRQIDAVMASSTTTMAGGLDGR</sequence>
<dbReference type="PROSITE" id="PS50110">
    <property type="entry name" value="RESPONSE_REGULATORY"/>
    <property type="match status" value="1"/>
</dbReference>
<comment type="catalytic activity">
    <reaction evidence="1">
        <text>ATP + protein L-histidine = ADP + protein N-phospho-L-histidine.</text>
        <dbReference type="EC" id="2.7.13.3"/>
    </reaction>
</comment>
<dbReference type="Pfam" id="PF00072">
    <property type="entry name" value="Response_reg"/>
    <property type="match status" value="1"/>
</dbReference>
<gene>
    <name evidence="12" type="ORF">AACH06_00540</name>
</gene>
<dbReference type="PANTHER" id="PTHR43047:SF72">
    <property type="entry name" value="OSMOSENSING HISTIDINE PROTEIN KINASE SLN1"/>
    <property type="match status" value="1"/>
</dbReference>
<dbReference type="SMART" id="SM00387">
    <property type="entry name" value="HATPase_c"/>
    <property type="match status" value="1"/>
</dbReference>